<evidence type="ECO:0000256" key="2">
    <source>
        <dbReference type="SAM" id="Phobius"/>
    </source>
</evidence>
<sequence length="377" mass="41503">VERWARAEGSAFVSVPEIGWHEFGSSLGNGDDDDDCGGKTLTHKEKLEKLAVDRLGFIFSTYHIRAWWYELADLLRKLALVGAVNFVPTAGGTQLLVALAICFTFIVLNCVLSPDVDEIVDRFTLMALFQLYLTLIVGLALKMREEQEEEQEEEFSDNVIGVVLLVLDLLIFVTPVCMLLWLFTAPYVPKIQQVGKQAVDLANGVFLKSLAAWRQRTRQLQETAARRMSHSASMSSSSTLLQIKENPLFAIIERSKLALPGHQTNGDGAAPEGGKADAPRAFELAQFADSPAVKVDENPKLDIYDDSDDEDCGIENLSKTPSRKRRSSLLMSPEGSALDSLACSLGGVENPLFRLTMDSTSAHSQTMHEGTHTNTNK</sequence>
<dbReference type="PANTHER" id="PTHR11319:SF35">
    <property type="entry name" value="OUTER MEMBRANE PROTEIN PMPC-RELATED"/>
    <property type="match status" value="1"/>
</dbReference>
<name>A0AAE0EZB4_9CHLO</name>
<feature type="region of interest" description="Disordered" evidence="1">
    <location>
        <begin position="296"/>
        <end position="331"/>
    </location>
</feature>
<keyword evidence="2" id="KW-0812">Transmembrane</keyword>
<dbReference type="Proteomes" id="UP001190700">
    <property type="component" value="Unassembled WGS sequence"/>
</dbReference>
<feature type="non-terminal residue" evidence="3">
    <location>
        <position position="1"/>
    </location>
</feature>
<gene>
    <name evidence="3" type="ORF">CYMTET_44443</name>
</gene>
<keyword evidence="4" id="KW-1185">Reference proteome</keyword>
<feature type="transmembrane region" description="Helical" evidence="2">
    <location>
        <begin position="161"/>
        <end position="183"/>
    </location>
</feature>
<organism evidence="3 4">
    <name type="scientific">Cymbomonas tetramitiformis</name>
    <dbReference type="NCBI Taxonomy" id="36881"/>
    <lineage>
        <taxon>Eukaryota</taxon>
        <taxon>Viridiplantae</taxon>
        <taxon>Chlorophyta</taxon>
        <taxon>Pyramimonadophyceae</taxon>
        <taxon>Pyramimonadales</taxon>
        <taxon>Pyramimonadaceae</taxon>
        <taxon>Cymbomonas</taxon>
    </lineage>
</organism>
<reference evidence="3 4" key="1">
    <citation type="journal article" date="2015" name="Genome Biol. Evol.">
        <title>Comparative Genomics of a Bacterivorous Green Alga Reveals Evolutionary Causalities and Consequences of Phago-Mixotrophic Mode of Nutrition.</title>
        <authorList>
            <person name="Burns J.A."/>
            <person name="Paasch A."/>
            <person name="Narechania A."/>
            <person name="Kim E."/>
        </authorList>
    </citation>
    <scope>NUCLEOTIDE SEQUENCE [LARGE SCALE GENOMIC DNA]</scope>
    <source>
        <strain evidence="3 4">PLY_AMNH</strain>
    </source>
</reference>
<dbReference type="EMBL" id="LGRX02030191">
    <property type="protein sequence ID" value="KAK3246008.1"/>
    <property type="molecule type" value="Genomic_DNA"/>
</dbReference>
<keyword evidence="2" id="KW-0472">Membrane</keyword>
<evidence type="ECO:0000256" key="1">
    <source>
        <dbReference type="SAM" id="MobiDB-lite"/>
    </source>
</evidence>
<evidence type="ECO:0000313" key="3">
    <source>
        <dbReference type="EMBL" id="KAK3246008.1"/>
    </source>
</evidence>
<dbReference type="AlphaFoldDB" id="A0AAE0EZB4"/>
<feature type="transmembrane region" description="Helical" evidence="2">
    <location>
        <begin position="89"/>
        <end position="111"/>
    </location>
</feature>
<proteinExistence type="predicted"/>
<feature type="transmembrane region" description="Helical" evidence="2">
    <location>
        <begin position="123"/>
        <end position="141"/>
    </location>
</feature>
<dbReference type="PANTHER" id="PTHR11319">
    <property type="entry name" value="G PROTEIN-COUPLED RECEPTOR-RELATED"/>
    <property type="match status" value="1"/>
</dbReference>
<accession>A0AAE0EZB4</accession>
<evidence type="ECO:0000313" key="4">
    <source>
        <dbReference type="Proteomes" id="UP001190700"/>
    </source>
</evidence>
<comment type="caution">
    <text evidence="3">The sequence shown here is derived from an EMBL/GenBank/DDBJ whole genome shotgun (WGS) entry which is preliminary data.</text>
</comment>
<protein>
    <submittedName>
        <fullName evidence="3">Uncharacterized protein</fullName>
    </submittedName>
</protein>
<keyword evidence="2" id="KW-1133">Transmembrane helix</keyword>
<feature type="compositionally biased region" description="Acidic residues" evidence="1">
    <location>
        <begin position="304"/>
        <end position="313"/>
    </location>
</feature>